<dbReference type="Pfam" id="PF24626">
    <property type="entry name" value="SH3_Tf2-1"/>
    <property type="match status" value="1"/>
</dbReference>
<gene>
    <name evidence="2" type="ORF">Adt_22544</name>
</gene>
<evidence type="ECO:0000313" key="3">
    <source>
        <dbReference type="Proteomes" id="UP001604336"/>
    </source>
</evidence>
<keyword evidence="2" id="KW-0695">RNA-directed DNA polymerase</keyword>
<dbReference type="AlphaFoldDB" id="A0ABD1T2L0"/>
<name>A0ABD1T2L0_9LAMI</name>
<evidence type="ECO:0000313" key="2">
    <source>
        <dbReference type="EMBL" id="KAL2506923.1"/>
    </source>
</evidence>
<dbReference type="Proteomes" id="UP001604336">
    <property type="component" value="Unassembled WGS sequence"/>
</dbReference>
<proteinExistence type="predicted"/>
<keyword evidence="3" id="KW-1185">Reference proteome</keyword>
<dbReference type="InterPro" id="IPR056924">
    <property type="entry name" value="SH3_Tf2-1"/>
</dbReference>
<protein>
    <submittedName>
        <fullName evidence="2">Reverse transcriptase</fullName>
    </submittedName>
</protein>
<feature type="domain" description="Tf2-1-like SH3-like" evidence="1">
    <location>
        <begin position="79"/>
        <end position="127"/>
    </location>
</feature>
<dbReference type="EMBL" id="JBFOLK010000006">
    <property type="protein sequence ID" value="KAL2506923.1"/>
    <property type="molecule type" value="Genomic_DNA"/>
</dbReference>
<reference evidence="3" key="1">
    <citation type="submission" date="2024-07" db="EMBL/GenBank/DDBJ databases">
        <title>Two chromosome-level genome assemblies of Korean endemic species Abeliophyllum distichum and Forsythia ovata (Oleaceae).</title>
        <authorList>
            <person name="Jang H."/>
        </authorList>
    </citation>
    <scope>NUCLEOTIDE SEQUENCE [LARGE SCALE GENOMIC DNA]</scope>
</reference>
<organism evidence="2 3">
    <name type="scientific">Abeliophyllum distichum</name>
    <dbReference type="NCBI Taxonomy" id="126358"/>
    <lineage>
        <taxon>Eukaryota</taxon>
        <taxon>Viridiplantae</taxon>
        <taxon>Streptophyta</taxon>
        <taxon>Embryophyta</taxon>
        <taxon>Tracheophyta</taxon>
        <taxon>Spermatophyta</taxon>
        <taxon>Magnoliopsida</taxon>
        <taxon>eudicotyledons</taxon>
        <taxon>Gunneridae</taxon>
        <taxon>Pentapetalae</taxon>
        <taxon>asterids</taxon>
        <taxon>lamiids</taxon>
        <taxon>Lamiales</taxon>
        <taxon>Oleaceae</taxon>
        <taxon>Forsythieae</taxon>
        <taxon>Abeliophyllum</taxon>
    </lineage>
</organism>
<evidence type="ECO:0000259" key="1">
    <source>
        <dbReference type="Pfam" id="PF24626"/>
    </source>
</evidence>
<comment type="caution">
    <text evidence="2">The sequence shown here is derived from an EMBL/GenBank/DDBJ whole genome shotgun (WGS) entry which is preliminary data.</text>
</comment>
<dbReference type="GO" id="GO:0003964">
    <property type="term" value="F:RNA-directed DNA polymerase activity"/>
    <property type="evidence" value="ECO:0007669"/>
    <property type="project" value="UniProtKB-KW"/>
</dbReference>
<keyword evidence="2" id="KW-0808">Transferase</keyword>
<accession>A0ABD1T2L0</accession>
<keyword evidence="2" id="KW-0548">Nucleotidyltransferase</keyword>
<sequence length="127" mass="14670">MPKRALPPIRVLLRLLLASNRYSLILWILIKVPSLLKRRASLKSGNEISKLFGSYLEKAQKQYKKSADQKHRFLEFNVGDLVMVKLPEPTPLQGNERKDSRLMSKYIGPLPIMKRIGRVAYRIELPS</sequence>